<reference evidence="8 9" key="1">
    <citation type="submission" date="2019-10" db="EMBL/GenBank/DDBJ databases">
        <title>Unraveling microbial dark matter from salterns through culturing: the case of the genus Halosegnis.</title>
        <authorList>
            <person name="Duran-Viseras A."/>
            <person name="Andrei A.-S."/>
            <person name="Vera-Gargallo B."/>
            <person name="Ghai R."/>
            <person name="Sanchez-Porro C."/>
            <person name="Ventosa A."/>
        </authorList>
    </citation>
    <scope>NUCLEOTIDE SEQUENCE [LARGE SCALE GENOMIC DNA]</scope>
    <source>
        <strain evidence="6 9">F17-44</strain>
        <strain evidence="5 10">F18-79</strain>
        <strain evidence="7 8">F19-13</strain>
    </source>
</reference>
<dbReference type="InterPro" id="IPR050921">
    <property type="entry name" value="T4SS_GSP_E_ATPase"/>
</dbReference>
<evidence type="ECO:0000313" key="5">
    <source>
        <dbReference type="EMBL" id="KAB7515981.1"/>
    </source>
</evidence>
<feature type="domain" description="PilB3-like N-terminal" evidence="4">
    <location>
        <begin position="51"/>
        <end position="87"/>
    </location>
</feature>
<sequence>MSDSSESTPPGRPALPLDSAGGDHSDGPIPDERTRNLLVPMRTELGTETDNAVEIAERYWLVRPFAFAVVLRDARTDEYSYHVVEPDLDEHEHYVYRELERELREHLVHRVAPGEDEHERETMLERQARRVIDELPGLDVPESSFQQICYYLKRNLVHFGKVDPLMSDPRLEEVSCNAPESPVFVYHRDYEDLATNIEYGAGELRSFIKTLAQRSGKDISTAKPMQGTALPDGSRIQLTLDEVAPRGENFTIRKFREVPFTPVDLVHLDTFTVDQLAYLWTCIDAGLSGIVAGGTASGKTTALNALSMFLPPKSKVVSIEDTRELQIPQENWVASLTREPMTGDADETGIDMFDLLRGALRQRPEYILVGEVRGEEARDMFEAMSTGHTTYSTFHADRVEAVLNRLQGPRMGVEKELISELGFLCFQAQVGSESERRNTEIAEVLDIESGRLKTRTVFEWSEHDDTIRQVNRSAHMATLRQEQPAIDGRTDRRRELLAYLVDEDISGYEAVSAAVRAFERSPDRVIEQVRAGTLDAETLHHIEAGDGGE</sequence>
<evidence type="ECO:0000256" key="1">
    <source>
        <dbReference type="ARBA" id="ARBA00006611"/>
    </source>
</evidence>
<dbReference type="OrthoDB" id="33500at2157"/>
<comment type="similarity">
    <text evidence="1">Belongs to the GSP E family.</text>
</comment>
<comment type="caution">
    <text evidence="6">The sequence shown here is derived from an EMBL/GenBank/DDBJ whole genome shotgun (WGS) entry which is preliminary data.</text>
</comment>
<dbReference type="InterPro" id="IPR056570">
    <property type="entry name" value="PilB3-like_N"/>
</dbReference>
<evidence type="ECO:0000313" key="10">
    <source>
        <dbReference type="Proteomes" id="UP000326865"/>
    </source>
</evidence>
<dbReference type="CDD" id="cd01130">
    <property type="entry name" value="VirB11-like_ATPase"/>
    <property type="match status" value="1"/>
</dbReference>
<dbReference type="Pfam" id="PF23990">
    <property type="entry name" value="PilB3_N"/>
    <property type="match status" value="1"/>
</dbReference>
<dbReference type="PANTHER" id="PTHR30486:SF6">
    <property type="entry name" value="TYPE IV PILUS RETRACTATION ATPASE PILT"/>
    <property type="match status" value="1"/>
</dbReference>
<keyword evidence="10" id="KW-1185">Reference proteome</keyword>
<dbReference type="Gene3D" id="3.30.450.380">
    <property type="match status" value="1"/>
</dbReference>
<dbReference type="AlphaFoldDB" id="A0A5N5UDM9"/>
<feature type="region of interest" description="Disordered" evidence="2">
    <location>
        <begin position="1"/>
        <end position="35"/>
    </location>
</feature>
<accession>A0A5N5UMB8</accession>
<proteinExistence type="inferred from homology"/>
<evidence type="ECO:0000259" key="3">
    <source>
        <dbReference type="Pfam" id="PF00437"/>
    </source>
</evidence>
<evidence type="ECO:0000259" key="4">
    <source>
        <dbReference type="Pfam" id="PF23990"/>
    </source>
</evidence>
<name>A0A5N5UDM9_9EURY</name>
<evidence type="ECO:0000313" key="6">
    <source>
        <dbReference type="EMBL" id="KAB7516806.1"/>
    </source>
</evidence>
<dbReference type="Pfam" id="PF00437">
    <property type="entry name" value="T2SSE"/>
    <property type="match status" value="1"/>
</dbReference>
<evidence type="ECO:0000313" key="8">
    <source>
        <dbReference type="Proteomes" id="UP000326207"/>
    </source>
</evidence>
<dbReference type="EMBL" id="QJOW01000002">
    <property type="protein sequence ID" value="KAB7516806.1"/>
    <property type="molecule type" value="Genomic_DNA"/>
</dbReference>
<dbReference type="GO" id="GO:0016887">
    <property type="term" value="F:ATP hydrolysis activity"/>
    <property type="evidence" value="ECO:0007669"/>
    <property type="project" value="InterPro"/>
</dbReference>
<evidence type="ECO:0000313" key="7">
    <source>
        <dbReference type="EMBL" id="KAB7520067.1"/>
    </source>
</evidence>
<dbReference type="InterPro" id="IPR027417">
    <property type="entry name" value="P-loop_NTPase"/>
</dbReference>
<dbReference type="Proteomes" id="UP000326865">
    <property type="component" value="Unassembled WGS sequence"/>
</dbReference>
<accession>A0A5N5UE29</accession>
<evidence type="ECO:0000256" key="2">
    <source>
        <dbReference type="SAM" id="MobiDB-lite"/>
    </source>
</evidence>
<dbReference type="EMBL" id="QKKZ01000001">
    <property type="protein sequence ID" value="KAB7515981.1"/>
    <property type="molecule type" value="Genomic_DNA"/>
</dbReference>
<dbReference type="SUPFAM" id="SSF52540">
    <property type="entry name" value="P-loop containing nucleoside triphosphate hydrolases"/>
    <property type="match status" value="1"/>
</dbReference>
<dbReference type="PANTHER" id="PTHR30486">
    <property type="entry name" value="TWITCHING MOTILITY PROTEIN PILT"/>
    <property type="match status" value="1"/>
</dbReference>
<dbReference type="InterPro" id="IPR001482">
    <property type="entry name" value="T2SS/T4SS_dom"/>
</dbReference>
<dbReference type="RefSeq" id="WP_152119688.1">
    <property type="nucleotide sequence ID" value="NZ_QJOW01000002.1"/>
</dbReference>
<feature type="domain" description="Bacterial type II secretion system protein E" evidence="3">
    <location>
        <begin position="218"/>
        <end position="419"/>
    </location>
</feature>
<accession>A0A5N5UDM9</accession>
<dbReference type="Gene3D" id="3.40.50.300">
    <property type="entry name" value="P-loop containing nucleotide triphosphate hydrolases"/>
    <property type="match status" value="1"/>
</dbReference>
<dbReference type="Proteomes" id="UP000326207">
    <property type="component" value="Unassembled WGS sequence"/>
</dbReference>
<feature type="compositionally biased region" description="Basic and acidic residues" evidence="2">
    <location>
        <begin position="21"/>
        <end position="35"/>
    </location>
</feature>
<gene>
    <name evidence="5" type="ORF">DM867_02220</name>
    <name evidence="6" type="ORF">DMP03_05430</name>
    <name evidence="7" type="ORF">DP108_02105</name>
</gene>
<protein>
    <submittedName>
        <fullName evidence="6">Type II secretion system protein</fullName>
    </submittedName>
</protein>
<dbReference type="Proteomes" id="UP000326302">
    <property type="component" value="Unassembled WGS sequence"/>
</dbReference>
<dbReference type="EMBL" id="QMDY01000001">
    <property type="protein sequence ID" value="KAB7520067.1"/>
    <property type="molecule type" value="Genomic_DNA"/>
</dbReference>
<organism evidence="6 9">
    <name type="scientific">Halosegnis rubeus</name>
    <dbReference type="NCBI Taxonomy" id="2212850"/>
    <lineage>
        <taxon>Archaea</taxon>
        <taxon>Methanobacteriati</taxon>
        <taxon>Methanobacteriota</taxon>
        <taxon>Stenosarchaea group</taxon>
        <taxon>Halobacteria</taxon>
        <taxon>Halobacteriales</taxon>
        <taxon>Natronomonadaceae</taxon>
        <taxon>Halosegnis</taxon>
    </lineage>
</organism>
<evidence type="ECO:0000313" key="9">
    <source>
        <dbReference type="Proteomes" id="UP000326302"/>
    </source>
</evidence>